<keyword evidence="3" id="KW-1185">Reference proteome</keyword>
<dbReference type="Pfam" id="PF07045">
    <property type="entry name" value="DUF1330"/>
    <property type="match status" value="1"/>
</dbReference>
<accession>A0A5P9NH29</accession>
<dbReference type="PANTHER" id="PTHR40257:SF1">
    <property type="entry name" value="DUF1330 DOMAIN-CONTAINING PROTEIN"/>
    <property type="match status" value="1"/>
</dbReference>
<evidence type="ECO:0000313" key="3">
    <source>
        <dbReference type="Proteomes" id="UP000326287"/>
    </source>
</evidence>
<dbReference type="EMBL" id="CP036422">
    <property type="protein sequence ID" value="QFU75123.1"/>
    <property type="molecule type" value="Genomic_DNA"/>
</dbReference>
<evidence type="ECO:0000259" key="1">
    <source>
        <dbReference type="Pfam" id="PF07045"/>
    </source>
</evidence>
<evidence type="ECO:0000313" key="2">
    <source>
        <dbReference type="EMBL" id="QFU75123.1"/>
    </source>
</evidence>
<dbReference type="OrthoDB" id="8909581at2"/>
<feature type="domain" description="DUF1330" evidence="1">
    <location>
        <begin position="34"/>
        <end position="111"/>
    </location>
</feature>
<dbReference type="Proteomes" id="UP000326287">
    <property type="component" value="Chromosome"/>
</dbReference>
<gene>
    <name evidence="2" type="ORF">EY643_05365</name>
</gene>
<organism evidence="2 3">
    <name type="scientific">Halioglobus maricola</name>
    <dbReference type="NCBI Taxonomy" id="2601894"/>
    <lineage>
        <taxon>Bacteria</taxon>
        <taxon>Pseudomonadati</taxon>
        <taxon>Pseudomonadota</taxon>
        <taxon>Gammaproteobacteria</taxon>
        <taxon>Cellvibrionales</taxon>
        <taxon>Halieaceae</taxon>
        <taxon>Halioglobus</taxon>
    </lineage>
</organism>
<dbReference type="KEGG" id="halc:EY643_05365"/>
<sequence length="144" mass="16471">MDMNPLTHLDKAQPAQMSDEPVIVLNLLKFKSAESQDSYLDYAASFFKTFGARGAEALYCGKLMEKVQGDAGDWDIVILVRYTNRKMFYDMLRSEEYQAFSYLREDALENAVLQPSEAVMPYRTESIEFEGGDWLGEIQKRLAS</sequence>
<dbReference type="AlphaFoldDB" id="A0A5P9NH29"/>
<reference evidence="2 3" key="1">
    <citation type="submission" date="2019-02" db="EMBL/GenBank/DDBJ databases">
        <authorList>
            <person name="Li S.-H."/>
        </authorList>
    </citation>
    <scope>NUCLEOTIDE SEQUENCE [LARGE SCALE GENOMIC DNA]</scope>
    <source>
        <strain evidence="2 3">IMCC14385</strain>
    </source>
</reference>
<dbReference type="Gene3D" id="3.30.70.100">
    <property type="match status" value="1"/>
</dbReference>
<proteinExistence type="predicted"/>
<dbReference type="PANTHER" id="PTHR40257">
    <property type="match status" value="1"/>
</dbReference>
<dbReference type="InterPro" id="IPR011008">
    <property type="entry name" value="Dimeric_a/b-barrel"/>
</dbReference>
<protein>
    <submittedName>
        <fullName evidence="2">DUF1330 domain-containing protein</fullName>
    </submittedName>
</protein>
<dbReference type="SUPFAM" id="SSF54909">
    <property type="entry name" value="Dimeric alpha+beta barrel"/>
    <property type="match status" value="1"/>
</dbReference>
<name>A0A5P9NH29_9GAMM</name>
<dbReference type="InterPro" id="IPR010753">
    <property type="entry name" value="DUF1330"/>
</dbReference>